<dbReference type="InterPro" id="IPR025566">
    <property type="entry name" value="DUF4331"/>
</dbReference>
<sequence length="268" mass="28635">MTGLNSIPPFLMTDTMRTDAVYRINIDDDGDLLTDAAFTFVFADAADGGQSVTVHHAVGEDARRPEALGEVLVEAAPVGRDDSAQPVQAGECRIFVGVRSDPFFADAEGALHGFEWTGQDAFADKNIQCMALDVPDSMLGGDPVIDVWATSGVWRDAGGYVQVDRAGHPTLNPFINPEYAKEAYNAGQPVDDVATYLEPWAQILGDQGYAPDAATAAARTVLPDILRYDRERPATYPDNGRNLTDASPVRSVSVWSPMAGSAAQGGTR</sequence>
<keyword evidence="2" id="KW-1185">Reference proteome</keyword>
<dbReference type="RefSeq" id="WP_212531410.1">
    <property type="nucleotide sequence ID" value="NZ_JAGSOG010000171.1"/>
</dbReference>
<dbReference type="AlphaFoldDB" id="A0A941ERZ2"/>
<dbReference type="Pfam" id="PF14224">
    <property type="entry name" value="DUF4331"/>
    <property type="match status" value="1"/>
</dbReference>
<organism evidence="1 2">
    <name type="scientific">Actinospica durhamensis</name>
    <dbReference type="NCBI Taxonomy" id="1508375"/>
    <lineage>
        <taxon>Bacteria</taxon>
        <taxon>Bacillati</taxon>
        <taxon>Actinomycetota</taxon>
        <taxon>Actinomycetes</taxon>
        <taxon>Catenulisporales</taxon>
        <taxon>Actinospicaceae</taxon>
        <taxon>Actinospica</taxon>
    </lineage>
</organism>
<protein>
    <submittedName>
        <fullName evidence="1">DUF4331 family protein</fullName>
    </submittedName>
</protein>
<dbReference type="Proteomes" id="UP000675781">
    <property type="component" value="Unassembled WGS sequence"/>
</dbReference>
<reference evidence="1" key="1">
    <citation type="submission" date="2021-04" db="EMBL/GenBank/DDBJ databases">
        <title>Genome based classification of Actinospica acidithermotolerans sp. nov., an actinobacterium isolated from an Indonesian hot spring.</title>
        <authorList>
            <person name="Kusuma A.B."/>
            <person name="Putra K.E."/>
            <person name="Nafisah S."/>
            <person name="Loh J."/>
            <person name="Nouioui I."/>
            <person name="Goodfellow M."/>
        </authorList>
    </citation>
    <scope>NUCLEOTIDE SEQUENCE</scope>
    <source>
        <strain evidence="1">CSCA 57</strain>
    </source>
</reference>
<evidence type="ECO:0000313" key="1">
    <source>
        <dbReference type="EMBL" id="MBR7836942.1"/>
    </source>
</evidence>
<proteinExistence type="predicted"/>
<name>A0A941ERZ2_9ACTN</name>
<gene>
    <name evidence="1" type="ORF">KDL01_26935</name>
</gene>
<comment type="caution">
    <text evidence="1">The sequence shown here is derived from an EMBL/GenBank/DDBJ whole genome shotgun (WGS) entry which is preliminary data.</text>
</comment>
<evidence type="ECO:0000313" key="2">
    <source>
        <dbReference type="Proteomes" id="UP000675781"/>
    </source>
</evidence>
<dbReference type="EMBL" id="JAGSOG010000171">
    <property type="protein sequence ID" value="MBR7836942.1"/>
    <property type="molecule type" value="Genomic_DNA"/>
</dbReference>
<accession>A0A941ERZ2</accession>